<dbReference type="GO" id="GO:0016020">
    <property type="term" value="C:membrane"/>
    <property type="evidence" value="ECO:0007669"/>
    <property type="project" value="UniProtKB-SubCell"/>
</dbReference>
<evidence type="ECO:0000256" key="6">
    <source>
        <dbReference type="SAM" id="Phobius"/>
    </source>
</evidence>
<evidence type="ECO:0000259" key="7">
    <source>
        <dbReference type="PROSITE" id="PS51225"/>
    </source>
</evidence>
<evidence type="ECO:0000256" key="5">
    <source>
        <dbReference type="PROSITE-ProRule" id="PRU00581"/>
    </source>
</evidence>
<dbReference type="AlphaFoldDB" id="A0A1W0X667"/>
<dbReference type="Proteomes" id="UP000192578">
    <property type="component" value="Unassembled WGS sequence"/>
</dbReference>
<name>A0A1W0X667_HYPEX</name>
<evidence type="ECO:0000256" key="4">
    <source>
        <dbReference type="ARBA" id="ARBA00023136"/>
    </source>
</evidence>
<reference evidence="9" key="1">
    <citation type="submission" date="2017-01" db="EMBL/GenBank/DDBJ databases">
        <title>Comparative genomics of anhydrobiosis in the tardigrade Hypsibius dujardini.</title>
        <authorList>
            <person name="Yoshida Y."/>
            <person name="Koutsovoulos G."/>
            <person name="Laetsch D."/>
            <person name="Stevens L."/>
            <person name="Kumar S."/>
            <person name="Horikawa D."/>
            <person name="Ishino K."/>
            <person name="Komine S."/>
            <person name="Tomita M."/>
            <person name="Blaxter M."/>
            <person name="Arakawa K."/>
        </authorList>
    </citation>
    <scope>NUCLEOTIDE SEQUENCE [LARGE SCALE GENOMIC DNA]</scope>
    <source>
        <strain evidence="9">Z151</strain>
    </source>
</reference>
<keyword evidence="2 5" id="KW-0812">Transmembrane</keyword>
<feature type="transmembrane region" description="Helical" evidence="6">
    <location>
        <begin position="69"/>
        <end position="89"/>
    </location>
</feature>
<dbReference type="PROSITE" id="PS51225">
    <property type="entry name" value="MARVEL"/>
    <property type="match status" value="1"/>
</dbReference>
<keyword evidence="3 6" id="KW-1133">Transmembrane helix</keyword>
<comment type="caution">
    <text evidence="8">The sequence shown here is derived from an EMBL/GenBank/DDBJ whole genome shotgun (WGS) entry which is preliminary data.</text>
</comment>
<sequence>MATMQAEWVTPTTTTRTISSGIRFDIWVLKSVNAALKLSVILFDLVAISLAAAGNQYDEPYYLYGSSQYAIFACLSAMVHSIVVLLIYLFNLTPWPILEIINLAISALVVFIAGCLMIPYAYLVATRGATVAFAWAAAVLYMVDFFLKFRKGRKNGTLGTPSSMGSVAGGKY</sequence>
<keyword evidence="9" id="KW-1185">Reference proteome</keyword>
<feature type="transmembrane region" description="Helical" evidence="6">
    <location>
        <begin position="101"/>
        <end position="122"/>
    </location>
</feature>
<dbReference type="EMBL" id="MTYJ01000015">
    <property type="protein sequence ID" value="OQV22840.1"/>
    <property type="molecule type" value="Genomic_DNA"/>
</dbReference>
<protein>
    <recommendedName>
        <fullName evidence="7">MARVEL domain-containing protein</fullName>
    </recommendedName>
</protein>
<evidence type="ECO:0000256" key="3">
    <source>
        <dbReference type="ARBA" id="ARBA00022989"/>
    </source>
</evidence>
<feature type="domain" description="MARVEL" evidence="7">
    <location>
        <begin position="28"/>
        <end position="153"/>
    </location>
</feature>
<evidence type="ECO:0000256" key="1">
    <source>
        <dbReference type="ARBA" id="ARBA00004141"/>
    </source>
</evidence>
<feature type="transmembrane region" description="Helical" evidence="6">
    <location>
        <begin position="38"/>
        <end position="57"/>
    </location>
</feature>
<evidence type="ECO:0000313" key="8">
    <source>
        <dbReference type="EMBL" id="OQV22840.1"/>
    </source>
</evidence>
<feature type="transmembrane region" description="Helical" evidence="6">
    <location>
        <begin position="128"/>
        <end position="147"/>
    </location>
</feature>
<comment type="subcellular location">
    <subcellularLocation>
        <location evidence="1">Membrane</location>
        <topology evidence="1">Multi-pass membrane protein</topology>
    </subcellularLocation>
</comment>
<organism evidence="8 9">
    <name type="scientific">Hypsibius exemplaris</name>
    <name type="common">Freshwater tardigrade</name>
    <dbReference type="NCBI Taxonomy" id="2072580"/>
    <lineage>
        <taxon>Eukaryota</taxon>
        <taxon>Metazoa</taxon>
        <taxon>Ecdysozoa</taxon>
        <taxon>Tardigrada</taxon>
        <taxon>Eutardigrada</taxon>
        <taxon>Parachela</taxon>
        <taxon>Hypsibioidea</taxon>
        <taxon>Hypsibiidae</taxon>
        <taxon>Hypsibius</taxon>
    </lineage>
</organism>
<evidence type="ECO:0000256" key="2">
    <source>
        <dbReference type="ARBA" id="ARBA00022692"/>
    </source>
</evidence>
<gene>
    <name evidence="8" type="ORF">BV898_03273</name>
</gene>
<proteinExistence type="predicted"/>
<evidence type="ECO:0000313" key="9">
    <source>
        <dbReference type="Proteomes" id="UP000192578"/>
    </source>
</evidence>
<accession>A0A1W0X667</accession>
<keyword evidence="4 5" id="KW-0472">Membrane</keyword>
<dbReference type="InterPro" id="IPR008253">
    <property type="entry name" value="Marvel"/>
</dbReference>